<proteinExistence type="predicted"/>
<sequence length="180" mass="19980">MRRFTQGFYGYAFAVLFCLAIVGIFLLIAPQSRQEHIPRVDYTITLANLRRVAPYEVRVPDPVPARWVPNSSEVDQKGHVTWRLGYATAKRSHALLAQSDEPGETFANRLANTDKSTGSRQIGGQSWQERYRPDKKQRSLVLIEPGVTVVVTGLADWDELAQLAGSLKAQPKATATPTSS</sequence>
<evidence type="ECO:0000313" key="3">
    <source>
        <dbReference type="Proteomes" id="UP001596004"/>
    </source>
</evidence>
<comment type="caution">
    <text evidence="2">The sequence shown here is derived from an EMBL/GenBank/DDBJ whole genome shotgun (WGS) entry which is preliminary data.</text>
</comment>
<protein>
    <submittedName>
        <fullName evidence="2">DUF4245 domain-containing protein</fullName>
    </submittedName>
</protein>
<evidence type="ECO:0000256" key="1">
    <source>
        <dbReference type="SAM" id="Phobius"/>
    </source>
</evidence>
<dbReference type="InterPro" id="IPR025339">
    <property type="entry name" value="DUF4245"/>
</dbReference>
<gene>
    <name evidence="2" type="ORF">ACFO60_17575</name>
</gene>
<name>A0ABV9CHW8_9ACTN</name>
<accession>A0ABV9CHW8</accession>
<dbReference type="EMBL" id="JBHSFP010000010">
    <property type="protein sequence ID" value="MFC4532588.1"/>
    <property type="molecule type" value="Genomic_DNA"/>
</dbReference>
<dbReference type="Proteomes" id="UP001596004">
    <property type="component" value="Unassembled WGS sequence"/>
</dbReference>
<feature type="transmembrane region" description="Helical" evidence="1">
    <location>
        <begin position="6"/>
        <end position="29"/>
    </location>
</feature>
<evidence type="ECO:0000313" key="2">
    <source>
        <dbReference type="EMBL" id="MFC4532588.1"/>
    </source>
</evidence>
<dbReference type="RefSeq" id="WP_380841428.1">
    <property type="nucleotide sequence ID" value="NZ_JBHSFP010000010.1"/>
</dbReference>
<keyword evidence="1" id="KW-0472">Membrane</keyword>
<keyword evidence="3" id="KW-1185">Reference proteome</keyword>
<dbReference type="Pfam" id="PF14030">
    <property type="entry name" value="DUF4245"/>
    <property type="match status" value="1"/>
</dbReference>
<keyword evidence="1" id="KW-1133">Transmembrane helix</keyword>
<keyword evidence="1" id="KW-0812">Transmembrane</keyword>
<organism evidence="2 3">
    <name type="scientific">Sphaerisporangium dianthi</name>
    <dbReference type="NCBI Taxonomy" id="1436120"/>
    <lineage>
        <taxon>Bacteria</taxon>
        <taxon>Bacillati</taxon>
        <taxon>Actinomycetota</taxon>
        <taxon>Actinomycetes</taxon>
        <taxon>Streptosporangiales</taxon>
        <taxon>Streptosporangiaceae</taxon>
        <taxon>Sphaerisporangium</taxon>
    </lineage>
</organism>
<reference evidence="3" key="1">
    <citation type="journal article" date="2019" name="Int. J. Syst. Evol. Microbiol.">
        <title>The Global Catalogue of Microorganisms (GCM) 10K type strain sequencing project: providing services to taxonomists for standard genome sequencing and annotation.</title>
        <authorList>
            <consortium name="The Broad Institute Genomics Platform"/>
            <consortium name="The Broad Institute Genome Sequencing Center for Infectious Disease"/>
            <person name="Wu L."/>
            <person name="Ma J."/>
        </authorList>
    </citation>
    <scope>NUCLEOTIDE SEQUENCE [LARGE SCALE GENOMIC DNA]</scope>
    <source>
        <strain evidence="3">CGMCC 4.7132</strain>
    </source>
</reference>